<name>A0AAP0L089_9MAGN</name>
<dbReference type="GO" id="GO:0005634">
    <property type="term" value="C:nucleus"/>
    <property type="evidence" value="ECO:0007669"/>
    <property type="project" value="UniProtKB-ARBA"/>
</dbReference>
<reference evidence="3 4" key="1">
    <citation type="submission" date="2024-01" db="EMBL/GenBank/DDBJ databases">
        <title>Genome assemblies of Stephania.</title>
        <authorList>
            <person name="Yang L."/>
        </authorList>
    </citation>
    <scope>NUCLEOTIDE SEQUENCE [LARGE SCALE GENOMIC DNA]</scope>
    <source>
        <strain evidence="3">YNDBR</strain>
        <tissue evidence="3">Leaf</tissue>
    </source>
</reference>
<comment type="caution">
    <text evidence="3">The sequence shown here is derived from an EMBL/GenBank/DDBJ whole genome shotgun (WGS) entry which is preliminary data.</text>
</comment>
<gene>
    <name evidence="3" type="ORF">Syun_002930</name>
</gene>
<feature type="compositionally biased region" description="Polar residues" evidence="2">
    <location>
        <begin position="155"/>
        <end position="168"/>
    </location>
</feature>
<feature type="region of interest" description="Disordered" evidence="2">
    <location>
        <begin position="58"/>
        <end position="84"/>
    </location>
</feature>
<dbReference type="GO" id="GO:0003700">
    <property type="term" value="F:DNA-binding transcription factor activity"/>
    <property type="evidence" value="ECO:0007669"/>
    <property type="project" value="InterPro"/>
</dbReference>
<dbReference type="PANTHER" id="PTHR46835:SF3">
    <property type="entry name" value="BASIC-LEUCINE ZIPPER (BZIP) TRANSCRIPTION FACTOR FAMILY PROTEIN"/>
    <property type="match status" value="1"/>
</dbReference>
<keyword evidence="1" id="KW-0175">Coiled coil</keyword>
<feature type="region of interest" description="Disordered" evidence="2">
    <location>
        <begin position="347"/>
        <end position="372"/>
    </location>
</feature>
<dbReference type="InterPro" id="IPR044797">
    <property type="entry name" value="At4g06598-like"/>
</dbReference>
<accession>A0AAP0L089</accession>
<sequence length="401" mass="45381">MSGDGEVARMFLELIGLVCVERLDIWLWFGCGYSMANSKATSNFGNFAYNGKQSLRPPRSPLPSFSPYGDHGSNPGIGSKTMPRPIDGYRHHQRTTSEILIEEQPLWLDELLNEPETPVRRAGHRRSSSDSFTYLDVANTSCMDQFVQDTRSKNLTSMSSSWGSQGFLQKQDPRHTSFSPDSSSFQRPRNNIWEESLDSRAYQSGLSSQIDDTIIQSSRSSCAQQDHDRISSTGIEKNVLEDDSLEVIGSTDRKESSSARPSASETDPKRAKQQFAQRSRVRKLQYIAELEKNAEGSEISAEIDFLEQQNLILSMENKALKQRLDTVAQELEHEMLEKEIRRLQSLYQQQQQPPPLPQKPQSHRRGNSKDLDFQFANLSLKHEKSGSGYDWLSAHSTSDPL</sequence>
<feature type="region of interest" description="Disordered" evidence="2">
    <location>
        <begin position="155"/>
        <end position="190"/>
    </location>
</feature>
<evidence type="ECO:0008006" key="5">
    <source>
        <dbReference type="Google" id="ProtNLM"/>
    </source>
</evidence>
<feature type="region of interest" description="Disordered" evidence="2">
    <location>
        <begin position="216"/>
        <end position="277"/>
    </location>
</feature>
<dbReference type="AlphaFoldDB" id="A0AAP0L089"/>
<evidence type="ECO:0000313" key="4">
    <source>
        <dbReference type="Proteomes" id="UP001420932"/>
    </source>
</evidence>
<dbReference type="PANTHER" id="PTHR46835">
    <property type="entry name" value="BASIC-LEUCINE ZIPPER (BZIP) TRANSCRIPTION FACTOR FAMILY PROTEIN-RELATED"/>
    <property type="match status" value="1"/>
</dbReference>
<feature type="compositionally biased region" description="Polar residues" evidence="2">
    <location>
        <begin position="176"/>
        <end position="189"/>
    </location>
</feature>
<feature type="coiled-coil region" evidence="1">
    <location>
        <begin position="303"/>
        <end position="341"/>
    </location>
</feature>
<keyword evidence="4" id="KW-1185">Reference proteome</keyword>
<proteinExistence type="predicted"/>
<feature type="compositionally biased region" description="Low complexity" evidence="2">
    <location>
        <begin position="58"/>
        <end position="67"/>
    </location>
</feature>
<evidence type="ECO:0000256" key="1">
    <source>
        <dbReference type="SAM" id="Coils"/>
    </source>
</evidence>
<dbReference type="InterPro" id="IPR044759">
    <property type="entry name" value="bZIP_RF2"/>
</dbReference>
<evidence type="ECO:0000256" key="2">
    <source>
        <dbReference type="SAM" id="MobiDB-lite"/>
    </source>
</evidence>
<dbReference type="Gene3D" id="1.20.5.170">
    <property type="match status" value="1"/>
</dbReference>
<evidence type="ECO:0000313" key="3">
    <source>
        <dbReference type="EMBL" id="KAK9162028.1"/>
    </source>
</evidence>
<dbReference type="Proteomes" id="UP001420932">
    <property type="component" value="Unassembled WGS sequence"/>
</dbReference>
<dbReference type="CDD" id="cd14703">
    <property type="entry name" value="bZIP_plant_RF2"/>
    <property type="match status" value="1"/>
</dbReference>
<protein>
    <recommendedName>
        <fullName evidence="5">BZIP domain-containing protein</fullName>
    </recommendedName>
</protein>
<dbReference type="EMBL" id="JBBNAF010000002">
    <property type="protein sequence ID" value="KAK9162028.1"/>
    <property type="molecule type" value="Genomic_DNA"/>
</dbReference>
<organism evidence="3 4">
    <name type="scientific">Stephania yunnanensis</name>
    <dbReference type="NCBI Taxonomy" id="152371"/>
    <lineage>
        <taxon>Eukaryota</taxon>
        <taxon>Viridiplantae</taxon>
        <taxon>Streptophyta</taxon>
        <taxon>Embryophyta</taxon>
        <taxon>Tracheophyta</taxon>
        <taxon>Spermatophyta</taxon>
        <taxon>Magnoliopsida</taxon>
        <taxon>Ranunculales</taxon>
        <taxon>Menispermaceae</taxon>
        <taxon>Menispermoideae</taxon>
        <taxon>Cissampelideae</taxon>
        <taxon>Stephania</taxon>
    </lineage>
</organism>